<dbReference type="AlphaFoldDB" id="A0A0F9F3T6"/>
<accession>A0A0F9F3T6</accession>
<reference evidence="2" key="1">
    <citation type="journal article" date="2015" name="Nature">
        <title>Complex archaea that bridge the gap between prokaryotes and eukaryotes.</title>
        <authorList>
            <person name="Spang A."/>
            <person name="Saw J.H."/>
            <person name="Jorgensen S.L."/>
            <person name="Zaremba-Niedzwiedzka K."/>
            <person name="Martijn J."/>
            <person name="Lind A.E."/>
            <person name="van Eijk R."/>
            <person name="Schleper C."/>
            <person name="Guy L."/>
            <person name="Ettema T.J."/>
        </authorList>
    </citation>
    <scope>NUCLEOTIDE SEQUENCE</scope>
</reference>
<gene>
    <name evidence="2" type="ORF">LCGC14_2077940</name>
</gene>
<organism evidence="2">
    <name type="scientific">marine sediment metagenome</name>
    <dbReference type="NCBI Taxonomy" id="412755"/>
    <lineage>
        <taxon>unclassified sequences</taxon>
        <taxon>metagenomes</taxon>
        <taxon>ecological metagenomes</taxon>
    </lineage>
</organism>
<proteinExistence type="predicted"/>
<evidence type="ECO:0000313" key="2">
    <source>
        <dbReference type="EMBL" id="KKL73136.1"/>
    </source>
</evidence>
<dbReference type="EMBL" id="LAZR01025058">
    <property type="protein sequence ID" value="KKL73136.1"/>
    <property type="molecule type" value="Genomic_DNA"/>
</dbReference>
<comment type="caution">
    <text evidence="2">The sequence shown here is derived from an EMBL/GenBank/DDBJ whole genome shotgun (WGS) entry which is preliminary data.</text>
</comment>
<name>A0A0F9F3T6_9ZZZZ</name>
<protein>
    <submittedName>
        <fullName evidence="2">Uncharacterized protein</fullName>
    </submittedName>
</protein>
<feature type="region of interest" description="Disordered" evidence="1">
    <location>
        <begin position="1"/>
        <end position="21"/>
    </location>
</feature>
<sequence>MSNATAILASIPSPLKDRTEETSELLLLSRPEVVKVAQKERIKVDATVSRDDVVRQIIEARIKREFAALKPKPKAKPKKGKKS</sequence>
<evidence type="ECO:0000256" key="1">
    <source>
        <dbReference type="SAM" id="MobiDB-lite"/>
    </source>
</evidence>